<reference evidence="8" key="1">
    <citation type="submission" date="2025-08" db="UniProtKB">
        <authorList>
            <consortium name="Ensembl"/>
        </authorList>
    </citation>
    <scope>IDENTIFICATION</scope>
</reference>
<feature type="domain" description="PH" evidence="6">
    <location>
        <begin position="449"/>
        <end position="569"/>
    </location>
</feature>
<organism evidence="8 9">
    <name type="scientific">Neovison vison</name>
    <name type="common">American mink</name>
    <name type="synonym">Mustela vison</name>
    <dbReference type="NCBI Taxonomy" id="452646"/>
    <lineage>
        <taxon>Eukaryota</taxon>
        <taxon>Metazoa</taxon>
        <taxon>Chordata</taxon>
        <taxon>Craniata</taxon>
        <taxon>Vertebrata</taxon>
        <taxon>Euteleostomi</taxon>
        <taxon>Mammalia</taxon>
        <taxon>Eutheria</taxon>
        <taxon>Laurasiatheria</taxon>
        <taxon>Carnivora</taxon>
        <taxon>Caniformia</taxon>
        <taxon>Musteloidea</taxon>
        <taxon>Mustelidae</taxon>
        <taxon>Mustelinae</taxon>
        <taxon>Neogale</taxon>
    </lineage>
</organism>
<accession>A0A8C7AGJ2</accession>
<dbReference type="SUPFAM" id="SSF50729">
    <property type="entry name" value="PH domain-like"/>
    <property type="match status" value="1"/>
</dbReference>
<dbReference type="SMART" id="SM00325">
    <property type="entry name" value="RhoGEF"/>
    <property type="match status" value="1"/>
</dbReference>
<feature type="region of interest" description="Disordered" evidence="4">
    <location>
        <begin position="178"/>
        <end position="248"/>
    </location>
</feature>
<dbReference type="Proteomes" id="UP000694425">
    <property type="component" value="Unplaced"/>
</dbReference>
<dbReference type="Gene3D" id="2.30.29.30">
    <property type="entry name" value="Pleckstrin-homology domain (PH domain)/Phosphotyrosine-binding domain (PTB)"/>
    <property type="match status" value="1"/>
</dbReference>
<dbReference type="Gene3D" id="2.30.30.40">
    <property type="entry name" value="SH3 Domains"/>
    <property type="match status" value="1"/>
</dbReference>
<protein>
    <submittedName>
        <fullName evidence="8">Rho guanine nucleotide exchange factor 16</fullName>
    </submittedName>
</protein>
<dbReference type="InterPro" id="IPR011993">
    <property type="entry name" value="PH-like_dom_sf"/>
</dbReference>
<dbReference type="CDD" id="cd11938">
    <property type="entry name" value="SH3_ARHGEF16_26"/>
    <property type="match status" value="1"/>
</dbReference>
<dbReference type="PANTHER" id="PTHR12845">
    <property type="entry name" value="GUANINE NUCLEOTIDE EXCHANGE FACTOR"/>
    <property type="match status" value="1"/>
</dbReference>
<dbReference type="PROSITE" id="PS50002">
    <property type="entry name" value="SH3"/>
    <property type="match status" value="1"/>
</dbReference>
<evidence type="ECO:0000256" key="2">
    <source>
        <dbReference type="ARBA" id="ARBA00022658"/>
    </source>
</evidence>
<feature type="domain" description="SH3" evidence="5">
    <location>
        <begin position="578"/>
        <end position="638"/>
    </location>
</feature>
<dbReference type="SMART" id="SM00326">
    <property type="entry name" value="SH3"/>
    <property type="match status" value="1"/>
</dbReference>
<dbReference type="AlphaFoldDB" id="A0A8C7AGJ2"/>
<evidence type="ECO:0000313" key="8">
    <source>
        <dbReference type="Ensembl" id="ENSNVIP00000005271.1"/>
    </source>
</evidence>
<sequence length="658" mass="73537">MSQRHSDSSLEEKLLEYRFHSELRLDARGNPAPGLPMVRDSLQVRDNAAFQLDTSVPPPLSAKDEEPRTVVLSTQSPAALKMGTQQLIPRSLAVCSKAKTPARHQSFGAAVLSKEAARREPRLVSAPSFSLDDMDVDIGPEGALRRNLRNQSYRAAMQGLGAPGRERTPIQLSPKLQALAEEPSPPPARCPAKNKRTLGRKRAHKGSFKDDPGFYQEIRERGLNTSHESDDDLLGEPSSPDGTGKAGAPIVVKSYRPAQVTWSQLPEVVESGLLDELSAEERKRQEAIFEILTSEFSYQHSLGVLVAEFLQSRELRATMTQTEHHHLFSNILDVLSASRRNSNAAFHEALKEIEKRPACGGLPMISFLILPMQRVTRLPLLTDTLCLKSQGHPERYKAASRALKAISKLVQQCNEGARKMERTEQMYELHARLDFGRVKSLPLISASRWLLKRGELFVVEETRLFRKLASRPTCYLFLFNDVLVVTKKKSEDSFMVQDYAQVDHIRVQKMEPSDPGLLGGGGTRSSSVPHPFQVTLLYNSEGLQEKILLSSDSASDRARWITALTHGERQGQGPTNKGDLPQVEITKAYLARQADEITLQQADVVLVLEQEDGWVYGERLRDGETGWFPEDFARSITSRVAVEGNVRRMERLRVETDV</sequence>
<evidence type="ECO:0000259" key="7">
    <source>
        <dbReference type="PROSITE" id="PS50010"/>
    </source>
</evidence>
<reference evidence="8" key="2">
    <citation type="submission" date="2025-09" db="UniProtKB">
        <authorList>
            <consortium name="Ensembl"/>
        </authorList>
    </citation>
    <scope>IDENTIFICATION</scope>
</reference>
<gene>
    <name evidence="8" type="primary">ARHGEF16</name>
</gene>
<dbReference type="InterPro" id="IPR035899">
    <property type="entry name" value="DBL_dom_sf"/>
</dbReference>
<dbReference type="Gene3D" id="1.20.900.10">
    <property type="entry name" value="Dbl homology (DH) domain"/>
    <property type="match status" value="2"/>
</dbReference>
<evidence type="ECO:0000313" key="9">
    <source>
        <dbReference type="Proteomes" id="UP000694425"/>
    </source>
</evidence>
<name>A0A8C7AGJ2_NEOVI</name>
<dbReference type="Pfam" id="PF00621">
    <property type="entry name" value="RhoGEF"/>
    <property type="match status" value="1"/>
</dbReference>
<evidence type="ECO:0000259" key="6">
    <source>
        <dbReference type="PROSITE" id="PS50003"/>
    </source>
</evidence>
<dbReference type="FunFam" id="2.30.29.30:FF:000127">
    <property type="entry name" value="Neuronal guanine nucleotide exchange factor"/>
    <property type="match status" value="1"/>
</dbReference>
<dbReference type="InterPro" id="IPR036028">
    <property type="entry name" value="SH3-like_dom_sf"/>
</dbReference>
<dbReference type="PANTHER" id="PTHR12845:SF3">
    <property type="entry name" value="RHO GUANINE NUCLEOTIDE EXCHANGE FACTOR 16"/>
    <property type="match status" value="1"/>
</dbReference>
<dbReference type="InterPro" id="IPR000219">
    <property type="entry name" value="DH_dom"/>
</dbReference>
<proteinExistence type="predicted"/>
<dbReference type="GO" id="GO:0005085">
    <property type="term" value="F:guanyl-nucleotide exchange factor activity"/>
    <property type="evidence" value="ECO:0007669"/>
    <property type="project" value="UniProtKB-KW"/>
</dbReference>
<dbReference type="InterPro" id="IPR035797">
    <property type="entry name" value="ARHGEF16/ARHGEF26_SH3"/>
</dbReference>
<feature type="compositionally biased region" description="Basic residues" evidence="4">
    <location>
        <begin position="192"/>
        <end position="206"/>
    </location>
</feature>
<dbReference type="PROSITE" id="PS50003">
    <property type="entry name" value="PH_DOMAIN"/>
    <property type="match status" value="1"/>
</dbReference>
<dbReference type="InterPro" id="IPR001849">
    <property type="entry name" value="PH_domain"/>
</dbReference>
<dbReference type="CDD" id="cd01221">
    <property type="entry name" value="PH_ephexin"/>
    <property type="match status" value="1"/>
</dbReference>
<evidence type="ECO:0000259" key="5">
    <source>
        <dbReference type="PROSITE" id="PS50002"/>
    </source>
</evidence>
<keyword evidence="1 3" id="KW-0728">SH3 domain</keyword>
<dbReference type="Ensembl" id="ENSNVIT00000006202.1">
    <property type="protein sequence ID" value="ENSNVIP00000005271.1"/>
    <property type="gene ID" value="ENSNVIG00000004180.1"/>
</dbReference>
<dbReference type="PROSITE" id="PS50010">
    <property type="entry name" value="DH_2"/>
    <property type="match status" value="1"/>
</dbReference>
<dbReference type="Pfam" id="PF00018">
    <property type="entry name" value="SH3_1"/>
    <property type="match status" value="1"/>
</dbReference>
<keyword evidence="9" id="KW-1185">Reference proteome</keyword>
<dbReference type="Pfam" id="PF00169">
    <property type="entry name" value="PH"/>
    <property type="match status" value="1"/>
</dbReference>
<dbReference type="SUPFAM" id="SSF50044">
    <property type="entry name" value="SH3-domain"/>
    <property type="match status" value="1"/>
</dbReference>
<keyword evidence="2" id="KW-0344">Guanine-nucleotide releasing factor</keyword>
<evidence type="ECO:0000256" key="3">
    <source>
        <dbReference type="PROSITE-ProRule" id="PRU00192"/>
    </source>
</evidence>
<dbReference type="InterPro" id="IPR001452">
    <property type="entry name" value="SH3_domain"/>
</dbReference>
<dbReference type="InterPro" id="IPR047270">
    <property type="entry name" value="PH_ephexin"/>
</dbReference>
<feature type="compositionally biased region" description="Basic and acidic residues" evidence="4">
    <location>
        <begin position="207"/>
        <end position="222"/>
    </location>
</feature>
<feature type="domain" description="DH" evidence="7">
    <location>
        <begin position="264"/>
        <end position="416"/>
    </location>
</feature>
<dbReference type="SMART" id="SM00233">
    <property type="entry name" value="PH"/>
    <property type="match status" value="1"/>
</dbReference>
<dbReference type="InterPro" id="IPR047271">
    <property type="entry name" value="Ephexin-like"/>
</dbReference>
<dbReference type="SUPFAM" id="SSF48065">
    <property type="entry name" value="DBL homology domain (DH-domain)"/>
    <property type="match status" value="1"/>
</dbReference>
<evidence type="ECO:0000256" key="4">
    <source>
        <dbReference type="SAM" id="MobiDB-lite"/>
    </source>
</evidence>
<dbReference type="GeneTree" id="ENSGT01030000234571"/>
<evidence type="ECO:0000256" key="1">
    <source>
        <dbReference type="ARBA" id="ARBA00022443"/>
    </source>
</evidence>